<feature type="binding site" evidence="2">
    <location>
        <position position="66"/>
    </location>
    <ligand>
        <name>substrate</name>
    </ligand>
</feature>
<comment type="function">
    <text evidence="2">Catalyzes the ATP-dependent phosphorylation of thiamine-monophosphate (TMP) to form thiamine-pyrophosphate (TPP), the active form of vitamin B1.</text>
</comment>
<comment type="catalytic activity">
    <reaction evidence="2">
        <text>thiamine phosphate + ATP = thiamine diphosphate + ADP</text>
        <dbReference type="Rhea" id="RHEA:15913"/>
        <dbReference type="ChEBI" id="CHEBI:30616"/>
        <dbReference type="ChEBI" id="CHEBI:37575"/>
        <dbReference type="ChEBI" id="CHEBI:58937"/>
        <dbReference type="ChEBI" id="CHEBI:456216"/>
        <dbReference type="EC" id="2.7.4.16"/>
    </reaction>
</comment>
<dbReference type="Pfam" id="PF02769">
    <property type="entry name" value="AIRS_C"/>
    <property type="match status" value="1"/>
</dbReference>
<name>A0ABQ6EVL9_9VIBR</name>
<feature type="domain" description="PurM-like N-terminal" evidence="3">
    <location>
        <begin position="40"/>
        <end position="150"/>
    </location>
</feature>
<dbReference type="HAMAP" id="MF_02128">
    <property type="entry name" value="TMP_kinase"/>
    <property type="match status" value="1"/>
</dbReference>
<feature type="binding site" evidence="2">
    <location>
        <position position="158"/>
    </location>
    <ligand>
        <name>ATP</name>
        <dbReference type="ChEBI" id="CHEBI:30616"/>
    </ligand>
</feature>
<evidence type="ECO:0000256" key="1">
    <source>
        <dbReference type="ARBA" id="ARBA00022977"/>
    </source>
</evidence>
<dbReference type="CDD" id="cd02194">
    <property type="entry name" value="ThiL"/>
    <property type="match status" value="1"/>
</dbReference>
<keyword evidence="2 5" id="KW-0418">Kinase</keyword>
<dbReference type="PANTHER" id="PTHR30270">
    <property type="entry name" value="THIAMINE-MONOPHOSPHATE KINASE"/>
    <property type="match status" value="1"/>
</dbReference>
<keyword evidence="1 2" id="KW-0784">Thiamine biosynthesis</keyword>
<feature type="binding site" evidence="2">
    <location>
        <begin position="133"/>
        <end position="134"/>
    </location>
    <ligand>
        <name>ATP</name>
        <dbReference type="ChEBI" id="CHEBI:30616"/>
    </ligand>
</feature>
<evidence type="ECO:0000313" key="6">
    <source>
        <dbReference type="Proteomes" id="UP001157138"/>
    </source>
</evidence>
<keyword evidence="2" id="KW-0067">ATP-binding</keyword>
<accession>A0ABQ6EVL9</accession>
<keyword evidence="6" id="KW-1185">Reference proteome</keyword>
<evidence type="ECO:0000313" key="5">
    <source>
        <dbReference type="EMBL" id="GLT17238.1"/>
    </source>
</evidence>
<dbReference type="NCBIfam" id="NF004350">
    <property type="entry name" value="PRK05731.1-1"/>
    <property type="match status" value="1"/>
</dbReference>
<dbReference type="Proteomes" id="UP001157138">
    <property type="component" value="Unassembled WGS sequence"/>
</dbReference>
<gene>
    <name evidence="2 5" type="primary">thiL</name>
    <name evidence="5" type="ORF">GCM10007938_10150</name>
</gene>
<dbReference type="SUPFAM" id="SSF55326">
    <property type="entry name" value="PurM N-terminal domain-like"/>
    <property type="match status" value="1"/>
</dbReference>
<dbReference type="SUPFAM" id="SSF56042">
    <property type="entry name" value="PurM C-terminal domain-like"/>
    <property type="match status" value="1"/>
</dbReference>
<keyword evidence="2" id="KW-0547">Nucleotide-binding</keyword>
<evidence type="ECO:0000259" key="3">
    <source>
        <dbReference type="Pfam" id="PF00586"/>
    </source>
</evidence>
<dbReference type="InterPro" id="IPR006283">
    <property type="entry name" value="ThiL-like"/>
</dbReference>
<dbReference type="InterPro" id="IPR036676">
    <property type="entry name" value="PurM-like_C_sf"/>
</dbReference>
<dbReference type="GO" id="GO:0016301">
    <property type="term" value="F:kinase activity"/>
    <property type="evidence" value="ECO:0007669"/>
    <property type="project" value="UniProtKB-KW"/>
</dbReference>
<dbReference type="PANTHER" id="PTHR30270:SF0">
    <property type="entry name" value="THIAMINE-MONOPHOSPHATE KINASE"/>
    <property type="match status" value="1"/>
</dbReference>
<reference evidence="6" key="1">
    <citation type="journal article" date="2019" name="Int. J. Syst. Evol. Microbiol.">
        <title>The Global Catalogue of Microorganisms (GCM) 10K type strain sequencing project: providing services to taxonomists for standard genome sequencing and annotation.</title>
        <authorList>
            <consortium name="The Broad Institute Genomics Platform"/>
            <consortium name="The Broad Institute Genome Sequencing Center for Infectious Disease"/>
            <person name="Wu L."/>
            <person name="Ma J."/>
        </authorList>
    </citation>
    <scope>NUCLEOTIDE SEQUENCE [LARGE SCALE GENOMIC DNA]</scope>
    <source>
        <strain evidence="6">NBRC 108723</strain>
    </source>
</reference>
<keyword evidence="2" id="KW-0460">Magnesium</keyword>
<feature type="binding site" evidence="2">
    <location>
        <position position="87"/>
    </location>
    <ligand>
        <name>Mg(2+)</name>
        <dbReference type="ChEBI" id="CHEBI:18420"/>
        <label>2</label>
    </ligand>
</feature>
<protein>
    <recommendedName>
        <fullName evidence="2">Thiamine-monophosphate kinase</fullName>
        <shortName evidence="2">TMP kinase</shortName>
        <shortName evidence="2">Thiamine-phosphate kinase</shortName>
        <ecNumber evidence="2">2.7.4.16</ecNumber>
    </recommendedName>
</protein>
<keyword evidence="2" id="KW-0479">Metal-binding</keyword>
<evidence type="ECO:0000259" key="4">
    <source>
        <dbReference type="Pfam" id="PF02769"/>
    </source>
</evidence>
<sequence>MLTFFISHVTLNIMFGEFNLIEKYFVGRQPSRKDVMLAAGDDCALVKVPEGMSLAISTDTLVAGTHFLKHANPAWVAHKALAANISDLAAMGATPAWVSLALTLPELDESWLAPFCDSFFKLADYFNIQLIGGDTTKGPLSLTLTVQGFVAHDKALRRDGAQVGDWIYVTGDLGDSRAGLDVILNTDLRDKPFAEDLEIAHYLATPRVLVGQALLGLASSAIDISDGLVADLKHILKRSDVGAHLELSDLPISSQLIQFLGGVDKAQQYALVSGEEYELCFTVPKQHKESIDSALAHCGCKVSCIGQIRPNGHFELSNKGKVVDWPVQGFDHFQQD</sequence>
<keyword evidence="2" id="KW-0808">Transferase</keyword>
<dbReference type="EC" id="2.7.4.16" evidence="2"/>
<feature type="binding site" evidence="2">
    <location>
        <position position="42"/>
    </location>
    <ligand>
        <name>Mg(2+)</name>
        <dbReference type="ChEBI" id="CHEBI:18420"/>
        <label>4</label>
    </ligand>
</feature>
<organism evidence="5 6">
    <name type="scientific">Vibrio zhanjiangensis</name>
    <dbReference type="NCBI Taxonomy" id="1046128"/>
    <lineage>
        <taxon>Bacteria</taxon>
        <taxon>Pseudomonadati</taxon>
        <taxon>Pseudomonadota</taxon>
        <taxon>Gammaproteobacteria</taxon>
        <taxon>Vibrionales</taxon>
        <taxon>Vibrionaceae</taxon>
        <taxon>Vibrio</taxon>
    </lineage>
</organism>
<evidence type="ECO:0000256" key="2">
    <source>
        <dbReference type="HAMAP-Rule" id="MF_02128"/>
    </source>
</evidence>
<feature type="binding site" evidence="2">
    <location>
        <position position="275"/>
    </location>
    <ligand>
        <name>substrate</name>
    </ligand>
</feature>
<feature type="binding site" evidence="2">
    <location>
        <position position="330"/>
    </location>
    <ligand>
        <name>substrate</name>
    </ligand>
</feature>
<dbReference type="EMBL" id="BSPW01000021">
    <property type="protein sequence ID" value="GLT17238.1"/>
    <property type="molecule type" value="Genomic_DNA"/>
</dbReference>
<dbReference type="Gene3D" id="3.30.1330.10">
    <property type="entry name" value="PurM-like, N-terminal domain"/>
    <property type="match status" value="1"/>
</dbReference>
<feature type="binding site" evidence="2">
    <location>
        <position position="59"/>
    </location>
    <ligand>
        <name>Mg(2+)</name>
        <dbReference type="ChEBI" id="CHEBI:18420"/>
        <label>1</label>
    </ligand>
</feature>
<feature type="binding site" evidence="2">
    <location>
        <position position="223"/>
    </location>
    <ligand>
        <name>Mg(2+)</name>
        <dbReference type="ChEBI" id="CHEBI:18420"/>
        <label>3</label>
    </ligand>
</feature>
<dbReference type="InterPro" id="IPR016188">
    <property type="entry name" value="PurM-like_N"/>
</dbReference>
<proteinExistence type="inferred from homology"/>
<dbReference type="PIRSF" id="PIRSF005303">
    <property type="entry name" value="Thiam_monoph_kin"/>
    <property type="match status" value="1"/>
</dbReference>
<feature type="binding site" evidence="2">
    <location>
        <position position="226"/>
    </location>
    <ligand>
        <name>Mg(2+)</name>
        <dbReference type="ChEBI" id="CHEBI:18420"/>
        <label>5</label>
    </ligand>
</feature>
<feature type="binding site" evidence="2">
    <location>
        <position position="42"/>
    </location>
    <ligand>
        <name>Mg(2+)</name>
        <dbReference type="ChEBI" id="CHEBI:18420"/>
        <label>3</label>
    </ligand>
</feature>
<comment type="caution">
    <text evidence="2">Lacks conserved residue(s) required for the propagation of feature annotation.</text>
</comment>
<dbReference type="InterPro" id="IPR010918">
    <property type="entry name" value="PurM-like_C_dom"/>
</dbReference>
<dbReference type="InterPro" id="IPR036921">
    <property type="entry name" value="PurM-like_N_sf"/>
</dbReference>
<feature type="binding site" evidence="2">
    <location>
        <position position="58"/>
    </location>
    <ligand>
        <name>Mg(2+)</name>
        <dbReference type="ChEBI" id="CHEBI:18420"/>
        <label>1</label>
    </ligand>
</feature>
<dbReference type="NCBIfam" id="TIGR01379">
    <property type="entry name" value="thiL"/>
    <property type="match status" value="1"/>
</dbReference>
<feature type="binding site" evidence="2">
    <location>
        <position position="57"/>
    </location>
    <ligand>
        <name>Mg(2+)</name>
        <dbReference type="ChEBI" id="CHEBI:18420"/>
        <label>4</label>
    </ligand>
</feature>
<feature type="binding site" evidence="2">
    <location>
        <position position="59"/>
    </location>
    <ligand>
        <name>Mg(2+)</name>
        <dbReference type="ChEBI" id="CHEBI:18420"/>
        <label>2</label>
    </ligand>
</feature>
<feature type="binding site" evidence="2">
    <location>
        <position position="87"/>
    </location>
    <ligand>
        <name>Mg(2+)</name>
        <dbReference type="ChEBI" id="CHEBI:18420"/>
        <label>3</label>
    </ligand>
</feature>
<feature type="binding site" evidence="2">
    <location>
        <position position="225"/>
    </location>
    <ligand>
        <name>ATP</name>
        <dbReference type="ChEBI" id="CHEBI:30616"/>
    </ligand>
</feature>
<dbReference type="Gene3D" id="3.90.650.10">
    <property type="entry name" value="PurM-like C-terminal domain"/>
    <property type="match status" value="1"/>
</dbReference>
<feature type="domain" description="PurM-like C-terminal" evidence="4">
    <location>
        <begin position="162"/>
        <end position="316"/>
    </location>
</feature>
<comment type="similarity">
    <text evidence="2">Belongs to the thiamine-monophosphate kinase family.</text>
</comment>
<feature type="binding site" evidence="2">
    <location>
        <position position="87"/>
    </location>
    <ligand>
        <name>Mg(2+)</name>
        <dbReference type="ChEBI" id="CHEBI:18420"/>
        <label>4</label>
    </ligand>
</feature>
<comment type="pathway">
    <text evidence="2">Cofactor biosynthesis; thiamine diphosphate biosynthesis; thiamine diphosphate from thiamine phosphate: step 1/1.</text>
</comment>
<comment type="miscellaneous">
    <text evidence="2">Reaction mechanism of ThiL seems to utilize a direct, inline transfer of the gamma-phosphate of ATP to TMP rather than a phosphorylated enzyme intermediate.</text>
</comment>
<comment type="caution">
    <text evidence="5">The sequence shown here is derived from an EMBL/GenBank/DDBJ whole genome shotgun (WGS) entry which is preliminary data.</text>
</comment>
<feature type="binding site" evidence="2">
    <location>
        <position position="134"/>
    </location>
    <ligand>
        <name>Mg(2+)</name>
        <dbReference type="ChEBI" id="CHEBI:18420"/>
        <label>1</label>
    </ligand>
</feature>
<dbReference type="Pfam" id="PF00586">
    <property type="entry name" value="AIRS"/>
    <property type="match status" value="1"/>
</dbReference>